<evidence type="ECO:0000256" key="3">
    <source>
        <dbReference type="ARBA" id="ARBA00022842"/>
    </source>
</evidence>
<gene>
    <name evidence="5" type="ORF">SFOMI_1123</name>
</gene>
<dbReference type="SUPFAM" id="SSF56784">
    <property type="entry name" value="HAD-like"/>
    <property type="match status" value="1"/>
</dbReference>
<accession>A0A292ZBU1</accession>
<dbReference type="Proteomes" id="UP000221538">
    <property type="component" value="Unassembled WGS sequence"/>
</dbReference>
<sequence>MVHYRLHGKPKRPIRTIKRRGTAKSFGHGMTHRIAIYDMDRTVTFSGTYTGFLVHVAKRMAPWRLALFPGVVLLMLAYVLKLISRQRLKEMNQALMIGHNVERARLMPHVESYAAKVVAHNVRAGALAQIAKDRADGYRLVLATASYRLYVEPIARRLGFDAVIATDHLSQDLRYVRARIAGENCYDTGKLRMIKAWMAAEAIDRGQAHIRAYSDHVSDAPMLEFADVPFASNPHKPLAKLAAERGWKRVDWA</sequence>
<proteinExistence type="predicted"/>
<dbReference type="InterPro" id="IPR050582">
    <property type="entry name" value="HAD-like_SerB"/>
</dbReference>
<dbReference type="PANTHER" id="PTHR43344">
    <property type="entry name" value="PHOSPHOSERINE PHOSPHATASE"/>
    <property type="match status" value="1"/>
</dbReference>
<reference evidence="5 6" key="1">
    <citation type="journal article" date="2013" name="Biodegradation">
        <title>Occurrence of 4-tert-butylphenol (4-t-BP) biodegradation in an aquatic sample caused by the presence of Spirodela polyrrhiza and isolation of a 4-t-BP-utilizing bacterium.</title>
        <authorList>
            <person name="Ogata Y."/>
            <person name="Toyama T."/>
            <person name="Yu N."/>
            <person name="Wang X."/>
            <person name="Sei K."/>
            <person name="Ike M."/>
        </authorList>
    </citation>
    <scope>NUCLEOTIDE SEQUENCE [LARGE SCALE GENOMIC DNA]</scope>
    <source>
        <strain evidence="5 6">OMI</strain>
    </source>
</reference>
<evidence type="ECO:0000256" key="4">
    <source>
        <dbReference type="SAM" id="Phobius"/>
    </source>
</evidence>
<protein>
    <submittedName>
        <fullName evidence="5">Phosphoserine phosphatase</fullName>
        <ecNumber evidence="5">3.1.3.3</ecNumber>
    </submittedName>
</protein>
<dbReference type="PANTHER" id="PTHR43344:SF13">
    <property type="entry name" value="PHOSPHATASE RV3661-RELATED"/>
    <property type="match status" value="1"/>
</dbReference>
<keyword evidence="4" id="KW-1133">Transmembrane helix</keyword>
<dbReference type="EMBL" id="BEWI01000030">
    <property type="protein sequence ID" value="GAY20598.1"/>
    <property type="molecule type" value="Genomic_DNA"/>
</dbReference>
<keyword evidence="4" id="KW-0812">Transmembrane</keyword>
<dbReference type="NCBIfam" id="TIGR01490">
    <property type="entry name" value="HAD-SF-IB-hyp1"/>
    <property type="match status" value="1"/>
</dbReference>
<feature type="transmembrane region" description="Helical" evidence="4">
    <location>
        <begin position="63"/>
        <end position="83"/>
    </location>
</feature>
<dbReference type="InterPro" id="IPR036412">
    <property type="entry name" value="HAD-like_sf"/>
</dbReference>
<evidence type="ECO:0000256" key="1">
    <source>
        <dbReference type="ARBA" id="ARBA00022723"/>
    </source>
</evidence>
<dbReference type="Gene3D" id="1.20.1440.100">
    <property type="entry name" value="SG protein - dephosphorylation function"/>
    <property type="match status" value="1"/>
</dbReference>
<comment type="caution">
    <text evidence="5">The sequence shown here is derived from an EMBL/GenBank/DDBJ whole genome shotgun (WGS) entry which is preliminary data.</text>
</comment>
<dbReference type="GO" id="GO:0046872">
    <property type="term" value="F:metal ion binding"/>
    <property type="evidence" value="ECO:0007669"/>
    <property type="project" value="UniProtKB-KW"/>
</dbReference>
<evidence type="ECO:0000256" key="2">
    <source>
        <dbReference type="ARBA" id="ARBA00022801"/>
    </source>
</evidence>
<reference evidence="5 6" key="2">
    <citation type="journal article" date="2013" name="Environ. Sci. Technol.">
        <title>The 4-tert-butylphenol-utilizing bacterium Sphingobium fuliginis OMI can degrade bisphenols via phenolic ring hydroxylation and meta-cleavage pathway.</title>
        <authorList>
            <person name="Ogata Y."/>
            <person name="Goda S."/>
            <person name="Toyama T."/>
            <person name="Sei K."/>
            <person name="Ike M."/>
        </authorList>
    </citation>
    <scope>NUCLEOTIDE SEQUENCE [LARGE SCALE GENOMIC DNA]</scope>
    <source>
        <strain evidence="5 6">OMI</strain>
    </source>
</reference>
<evidence type="ECO:0000313" key="6">
    <source>
        <dbReference type="Proteomes" id="UP000221538"/>
    </source>
</evidence>
<evidence type="ECO:0000313" key="5">
    <source>
        <dbReference type="EMBL" id="GAY20598.1"/>
    </source>
</evidence>
<keyword evidence="4" id="KW-0472">Membrane</keyword>
<organism evidence="5 6">
    <name type="scientific">Sphingobium fuliginis (strain ATCC 27551)</name>
    <dbReference type="NCBI Taxonomy" id="336203"/>
    <lineage>
        <taxon>Bacteria</taxon>
        <taxon>Pseudomonadati</taxon>
        <taxon>Pseudomonadota</taxon>
        <taxon>Alphaproteobacteria</taxon>
        <taxon>Sphingomonadales</taxon>
        <taxon>Sphingomonadaceae</taxon>
        <taxon>Sphingobium</taxon>
    </lineage>
</organism>
<dbReference type="NCBIfam" id="TIGR01488">
    <property type="entry name" value="HAD-SF-IB"/>
    <property type="match status" value="1"/>
</dbReference>
<keyword evidence="1" id="KW-0479">Metal-binding</keyword>
<dbReference type="InterPro" id="IPR006385">
    <property type="entry name" value="HAD_hydro_SerB1"/>
</dbReference>
<dbReference type="GO" id="GO:0016787">
    <property type="term" value="F:hydrolase activity"/>
    <property type="evidence" value="ECO:0007669"/>
    <property type="project" value="UniProtKB-KW"/>
</dbReference>
<dbReference type="Gene3D" id="3.40.50.1000">
    <property type="entry name" value="HAD superfamily/HAD-like"/>
    <property type="match status" value="1"/>
</dbReference>
<name>A0A292ZBU1_SPHSA</name>
<dbReference type="AlphaFoldDB" id="A0A292ZBU1"/>
<dbReference type="EC" id="3.1.3.3" evidence="5"/>
<keyword evidence="3" id="KW-0460">Magnesium</keyword>
<dbReference type="Pfam" id="PF12710">
    <property type="entry name" value="HAD"/>
    <property type="match status" value="1"/>
</dbReference>
<dbReference type="InterPro" id="IPR023214">
    <property type="entry name" value="HAD_sf"/>
</dbReference>
<keyword evidence="2 5" id="KW-0378">Hydrolase</keyword>